<dbReference type="Gene3D" id="3.90.120.10">
    <property type="entry name" value="DNA Methylase, subunit A, domain 2"/>
    <property type="match status" value="1"/>
</dbReference>
<dbReference type="InterPro" id="IPR050390">
    <property type="entry name" value="C5-Methyltransferase"/>
</dbReference>
<proteinExistence type="inferred from homology"/>
<evidence type="ECO:0000256" key="3">
    <source>
        <dbReference type="ARBA" id="ARBA00022679"/>
    </source>
</evidence>
<dbReference type="Proteomes" id="UP001174050">
    <property type="component" value="Unassembled WGS sequence"/>
</dbReference>
<evidence type="ECO:0000256" key="4">
    <source>
        <dbReference type="ARBA" id="ARBA00022691"/>
    </source>
</evidence>
<dbReference type="RefSeq" id="WP_290110657.1">
    <property type="nucleotide sequence ID" value="NZ_JAUEPL010000006.1"/>
</dbReference>
<keyword evidence="3 6" id="KW-0808">Transferase</keyword>
<comment type="caution">
    <text evidence="7">The sequence shown here is derived from an EMBL/GenBank/DDBJ whole genome shotgun (WGS) entry which is preliminary data.</text>
</comment>
<dbReference type="InterPro" id="IPR001525">
    <property type="entry name" value="C5_MeTfrase"/>
</dbReference>
<accession>A0ABT7Z2L0</accession>
<evidence type="ECO:0000256" key="6">
    <source>
        <dbReference type="PROSITE-ProRule" id="PRU01016"/>
    </source>
</evidence>
<organism evidence="7 8">
    <name type="scientific">Streptomyces ficellus</name>
    <dbReference type="NCBI Taxonomy" id="1977088"/>
    <lineage>
        <taxon>Bacteria</taxon>
        <taxon>Bacillati</taxon>
        <taxon>Actinomycetota</taxon>
        <taxon>Actinomycetes</taxon>
        <taxon>Kitasatosporales</taxon>
        <taxon>Streptomycetaceae</taxon>
        <taxon>Streptomyces</taxon>
    </lineage>
</organism>
<keyword evidence="2 6" id="KW-0489">Methyltransferase</keyword>
<sequence>MTSLEICAGAGGLAMGLETAGFRPVALIERNRHACSTLRANKPGWRVLEMDFREFVAREHPETYDVDLISAGLPRVKSPAAIKRAEDGYERELLEATVWLVAEVQPKAVLIENVPALINDDSFADVRQFVSQELAHLGYSLHWRILNASDFGLAQDRKMGLLVALRGESSARFRWPDPLATPSPTVGAVLWKTMAARGWRDAAVWAAQADRAAPAIVGGSERRGGADLGPTGTKRAWARMGINGGGIGNDVPSADYQWDPQGDVRGLPKLTLEQVAILQGFPPQWQLLGGKTAAYRQLGHATPPPVAQALGTQLATALAQLE</sequence>
<keyword evidence="5" id="KW-0680">Restriction system</keyword>
<reference evidence="7" key="1">
    <citation type="submission" date="2023-06" db="EMBL/GenBank/DDBJ databases">
        <title>WGS-Sequencing of Streptomyces ficellus isolate 21 collected from sand in Gara Djebilet Iron Mine in Algeria.</title>
        <authorList>
            <person name="Zegers G.P."/>
            <person name="Gomez A."/>
            <person name="Gueddou A."/>
            <person name="Zahara A.F."/>
            <person name="Worth M."/>
            <person name="Sevigny J.L."/>
            <person name="Tisa L."/>
        </authorList>
    </citation>
    <scope>NUCLEOTIDE SEQUENCE</scope>
    <source>
        <strain evidence="7">AS11</strain>
    </source>
</reference>
<evidence type="ECO:0000313" key="8">
    <source>
        <dbReference type="Proteomes" id="UP001174050"/>
    </source>
</evidence>
<dbReference type="Gene3D" id="3.40.50.150">
    <property type="entry name" value="Vaccinia Virus protein VP39"/>
    <property type="match status" value="1"/>
</dbReference>
<dbReference type="InterPro" id="IPR029063">
    <property type="entry name" value="SAM-dependent_MTases_sf"/>
</dbReference>
<keyword evidence="8" id="KW-1185">Reference proteome</keyword>
<dbReference type="PROSITE" id="PS51679">
    <property type="entry name" value="SAM_MT_C5"/>
    <property type="match status" value="1"/>
</dbReference>
<keyword evidence="4 6" id="KW-0949">S-adenosyl-L-methionine</keyword>
<evidence type="ECO:0000256" key="1">
    <source>
        <dbReference type="ARBA" id="ARBA00011975"/>
    </source>
</evidence>
<evidence type="ECO:0000313" key="7">
    <source>
        <dbReference type="EMBL" id="MDN3293724.1"/>
    </source>
</evidence>
<dbReference type="PRINTS" id="PR00105">
    <property type="entry name" value="C5METTRFRASE"/>
</dbReference>
<dbReference type="EC" id="2.1.1.37" evidence="1"/>
<comment type="similarity">
    <text evidence="6">Belongs to the class I-like SAM-binding methyltransferase superfamily. C5-methyltransferase family.</text>
</comment>
<dbReference type="GO" id="GO:0008168">
    <property type="term" value="F:methyltransferase activity"/>
    <property type="evidence" value="ECO:0007669"/>
    <property type="project" value="UniProtKB-KW"/>
</dbReference>
<dbReference type="PANTHER" id="PTHR10629">
    <property type="entry name" value="CYTOSINE-SPECIFIC METHYLTRANSFERASE"/>
    <property type="match status" value="1"/>
</dbReference>
<gene>
    <name evidence="7" type="ORF">QWM81_06630</name>
</gene>
<name>A0ABT7Z2L0_9ACTN</name>
<dbReference type="EMBL" id="JAUEPL010000006">
    <property type="protein sequence ID" value="MDN3293724.1"/>
    <property type="molecule type" value="Genomic_DNA"/>
</dbReference>
<evidence type="ECO:0000256" key="2">
    <source>
        <dbReference type="ARBA" id="ARBA00022603"/>
    </source>
</evidence>
<dbReference type="GO" id="GO:0032259">
    <property type="term" value="P:methylation"/>
    <property type="evidence" value="ECO:0007669"/>
    <property type="project" value="UniProtKB-KW"/>
</dbReference>
<comment type="caution">
    <text evidence="6">Lacks conserved residue(s) required for the propagation of feature annotation.</text>
</comment>
<protein>
    <recommendedName>
        <fullName evidence="1">DNA (cytosine-5-)-methyltransferase</fullName>
        <ecNumber evidence="1">2.1.1.37</ecNumber>
    </recommendedName>
</protein>
<dbReference type="Pfam" id="PF00145">
    <property type="entry name" value="DNA_methylase"/>
    <property type="match status" value="1"/>
</dbReference>
<dbReference type="SUPFAM" id="SSF53335">
    <property type="entry name" value="S-adenosyl-L-methionine-dependent methyltransferases"/>
    <property type="match status" value="1"/>
</dbReference>
<dbReference type="PANTHER" id="PTHR10629:SF52">
    <property type="entry name" value="DNA (CYTOSINE-5)-METHYLTRANSFERASE 1"/>
    <property type="match status" value="1"/>
</dbReference>
<evidence type="ECO:0000256" key="5">
    <source>
        <dbReference type="ARBA" id="ARBA00022747"/>
    </source>
</evidence>